<dbReference type="InterPro" id="IPR002666">
    <property type="entry name" value="Folate_carrier"/>
</dbReference>
<dbReference type="Pfam" id="PF01770">
    <property type="entry name" value="Folate_carrier"/>
    <property type="match status" value="2"/>
</dbReference>
<feature type="transmembrane region" description="Helical" evidence="3">
    <location>
        <begin position="133"/>
        <end position="154"/>
    </location>
</feature>
<dbReference type="InterPro" id="IPR036259">
    <property type="entry name" value="MFS_trans_sf"/>
</dbReference>
<evidence type="ECO:0000313" key="4">
    <source>
        <dbReference type="Proteomes" id="UP000694843"/>
    </source>
</evidence>
<name>A0A8B7NEV3_HYAAZ</name>
<evidence type="ECO:0000313" key="5">
    <source>
        <dbReference type="RefSeq" id="XP_018012139.1"/>
    </source>
</evidence>
<accession>A0A8B7NEV3</accession>
<feature type="transmembrane region" description="Helical" evidence="3">
    <location>
        <begin position="46"/>
        <end position="66"/>
    </location>
</feature>
<dbReference type="PANTHER" id="PTHR10686">
    <property type="entry name" value="FOLATE TRANSPORTER"/>
    <property type="match status" value="1"/>
</dbReference>
<dbReference type="Gene3D" id="1.20.1250.20">
    <property type="entry name" value="MFS general substrate transporter like domains"/>
    <property type="match status" value="1"/>
</dbReference>
<feature type="transmembrane region" description="Helical" evidence="3">
    <location>
        <begin position="416"/>
        <end position="434"/>
    </location>
</feature>
<evidence type="ECO:0000256" key="3">
    <source>
        <dbReference type="SAM" id="Phobius"/>
    </source>
</evidence>
<dbReference type="GO" id="GO:0090482">
    <property type="term" value="F:vitamin transmembrane transporter activity"/>
    <property type="evidence" value="ECO:0007669"/>
    <property type="project" value="InterPro"/>
</dbReference>
<dbReference type="Proteomes" id="UP000694843">
    <property type="component" value="Unplaced"/>
</dbReference>
<keyword evidence="4" id="KW-1185">Reference proteome</keyword>
<dbReference type="SUPFAM" id="SSF103473">
    <property type="entry name" value="MFS general substrate transporter"/>
    <property type="match status" value="1"/>
</dbReference>
<keyword evidence="2 3" id="KW-0472">Membrane</keyword>
<feature type="transmembrane region" description="Helical" evidence="3">
    <location>
        <begin position="73"/>
        <end position="92"/>
    </location>
</feature>
<gene>
    <name evidence="5" type="primary">LOC108669341</name>
</gene>
<dbReference type="PIRSF" id="PIRSF028739">
    <property type="entry name" value="Folate_carrier"/>
    <property type="match status" value="1"/>
</dbReference>
<evidence type="ECO:0000256" key="1">
    <source>
        <dbReference type="ARBA" id="ARBA00005773"/>
    </source>
</evidence>
<sequence>MKFWKRTCLLLCCYGYFKELRPSEPFLTEYLTGPVHNLTEEQVLYEVYPVWTYSYMSLLVLVFLFTDFLRYKAVIVFEAVAYVATYLLLLFARGVHWMQFMEFCYGIVSATEVAYYTYMYAQVSGRYYQRVSSFTRTAVLFGRFCAGLLGQILYSTGLMDAHTLNYVSLGSFVIAFGFAVALPPVKHSIYFHRADDDQLKERPELTFNSDTGNNINSRVKISVQDFQVETNGVDNKDAGVISCGDKSTALNELEKVVENQNDDLCAVETYDATASSHHSPTDVELINHKAEESPPSLGYLPSSTNFTSKKSIETTIALEQPSQYTLAGFKKAMGLLWLDMRFAYSNEHLVRWSCWGAAATCGFLQILNYIQMLYEKVLPPDQPLYSGAIDALSTACGALATLSVAYVSVDFGAKWEWILGGVAFIQGSLLVIMGTTNSIWVVYAGFTVYRISHEFLITITGYQVARVLRSDSYGLVVGLNMFVALVMQTVLTIVVVDVMQIEIGIQFVIYGVYYAGLSLLFLTLASYRLGRYGCSAEDVSPPPAATNDAVTL</sequence>
<keyword evidence="3" id="KW-1133">Transmembrane helix</keyword>
<dbReference type="OMA" id="VWKSFEN"/>
<dbReference type="PANTHER" id="PTHR10686:SF18">
    <property type="entry name" value="IP11787P-RELATED"/>
    <property type="match status" value="1"/>
</dbReference>
<dbReference type="AlphaFoldDB" id="A0A8B7NEV3"/>
<dbReference type="RefSeq" id="XP_018012139.1">
    <property type="nucleotide sequence ID" value="XM_018156650.2"/>
</dbReference>
<dbReference type="GeneID" id="108669341"/>
<keyword evidence="2" id="KW-0813">Transport</keyword>
<evidence type="ECO:0000256" key="2">
    <source>
        <dbReference type="PIRNR" id="PIRNR028739"/>
    </source>
</evidence>
<keyword evidence="3" id="KW-0812">Transmembrane</keyword>
<feature type="transmembrane region" description="Helical" evidence="3">
    <location>
        <begin position="391"/>
        <end position="409"/>
    </location>
</feature>
<organism evidence="4 5">
    <name type="scientific">Hyalella azteca</name>
    <name type="common">Amphipod</name>
    <dbReference type="NCBI Taxonomy" id="294128"/>
    <lineage>
        <taxon>Eukaryota</taxon>
        <taxon>Metazoa</taxon>
        <taxon>Ecdysozoa</taxon>
        <taxon>Arthropoda</taxon>
        <taxon>Crustacea</taxon>
        <taxon>Multicrustacea</taxon>
        <taxon>Malacostraca</taxon>
        <taxon>Eumalacostraca</taxon>
        <taxon>Peracarida</taxon>
        <taxon>Amphipoda</taxon>
        <taxon>Senticaudata</taxon>
        <taxon>Talitrida</taxon>
        <taxon>Talitroidea</taxon>
        <taxon>Hyalellidae</taxon>
        <taxon>Hyalella</taxon>
    </lineage>
</organism>
<dbReference type="OrthoDB" id="18814at2759"/>
<protein>
    <submittedName>
        <fullName evidence="5">Thiamine transporter 1-like</fullName>
    </submittedName>
</protein>
<reference evidence="5" key="1">
    <citation type="submission" date="2025-08" db="UniProtKB">
        <authorList>
            <consortium name="RefSeq"/>
        </authorList>
    </citation>
    <scope>IDENTIFICATION</scope>
    <source>
        <tissue evidence="5">Whole organism</tissue>
    </source>
</reference>
<feature type="transmembrane region" description="Helical" evidence="3">
    <location>
        <begin position="166"/>
        <end position="185"/>
    </location>
</feature>
<dbReference type="KEGG" id="hazt:108669341"/>
<dbReference type="GO" id="GO:0005886">
    <property type="term" value="C:plasma membrane"/>
    <property type="evidence" value="ECO:0007669"/>
    <property type="project" value="UniProtKB-UniRule"/>
</dbReference>
<feature type="transmembrane region" description="Helical" evidence="3">
    <location>
        <begin position="98"/>
        <end position="121"/>
    </location>
</feature>
<feature type="transmembrane region" description="Helical" evidence="3">
    <location>
        <begin position="474"/>
        <end position="495"/>
    </location>
</feature>
<proteinExistence type="inferred from homology"/>
<feature type="transmembrane region" description="Helical" evidence="3">
    <location>
        <begin position="349"/>
        <end position="371"/>
    </location>
</feature>
<comment type="subcellular location">
    <subcellularLocation>
        <location evidence="2">Membrane</location>
        <topology evidence="2">Multi-pass membrane protein</topology>
    </subcellularLocation>
</comment>
<comment type="similarity">
    <text evidence="1 2">Belongs to the reduced folate carrier (RFC) transporter (TC 2.A.48) family.</text>
</comment>
<feature type="transmembrane region" description="Helical" evidence="3">
    <location>
        <begin position="507"/>
        <end position="527"/>
    </location>
</feature>